<evidence type="ECO:0000313" key="2">
    <source>
        <dbReference type="Proteomes" id="UP000644147"/>
    </source>
</evidence>
<protein>
    <submittedName>
        <fullName evidence="1">Uncharacterized protein</fullName>
    </submittedName>
</protein>
<organism evidence="1 2">
    <name type="scientific">Adhaeribacter terrigena</name>
    <dbReference type="NCBI Taxonomy" id="2793070"/>
    <lineage>
        <taxon>Bacteria</taxon>
        <taxon>Pseudomonadati</taxon>
        <taxon>Bacteroidota</taxon>
        <taxon>Cytophagia</taxon>
        <taxon>Cytophagales</taxon>
        <taxon>Hymenobacteraceae</taxon>
        <taxon>Adhaeribacter</taxon>
    </lineage>
</organism>
<dbReference type="EMBL" id="JAEHFX010000001">
    <property type="protein sequence ID" value="MBK0401811.1"/>
    <property type="molecule type" value="Genomic_DNA"/>
</dbReference>
<comment type="caution">
    <text evidence="1">The sequence shown here is derived from an EMBL/GenBank/DDBJ whole genome shotgun (WGS) entry which is preliminary data.</text>
</comment>
<gene>
    <name evidence="1" type="ORF">I5M27_02375</name>
</gene>
<name>A0ABS1BY34_9BACT</name>
<evidence type="ECO:0000313" key="1">
    <source>
        <dbReference type="EMBL" id="MBK0401811.1"/>
    </source>
</evidence>
<keyword evidence="2" id="KW-1185">Reference proteome</keyword>
<dbReference type="RefSeq" id="WP_200504420.1">
    <property type="nucleotide sequence ID" value="NZ_JAEHFX010000001.1"/>
</dbReference>
<sequence length="169" mass="20587">MKPNLPIEFTDNYTTIKPLKIDYHPLTEQSLLEYLQAILYRFDSEYYEIYECHDHLPYIEFILDEDILNLKFHYSTIPKDTYEKYLTETNSFCLLNSNSRIMAKNLLSINKFKIIDRNHYRILGLIENILFHKYDVEIGHNISHYFNLYSDWLRFTRMEKIKFITFSDN</sequence>
<accession>A0ABS1BY34</accession>
<proteinExistence type="predicted"/>
<dbReference type="Proteomes" id="UP000644147">
    <property type="component" value="Unassembled WGS sequence"/>
</dbReference>
<reference evidence="1 2" key="1">
    <citation type="submission" date="2020-12" db="EMBL/GenBank/DDBJ databases">
        <title>Bacterial novel species Adhaeribacter sp. BT258 isolated from soil.</title>
        <authorList>
            <person name="Jung H.-Y."/>
        </authorList>
    </citation>
    <scope>NUCLEOTIDE SEQUENCE [LARGE SCALE GENOMIC DNA]</scope>
    <source>
        <strain evidence="1 2">BT258</strain>
    </source>
</reference>